<name>A0A1G2UFH4_9BACT</name>
<evidence type="ECO:0000313" key="2">
    <source>
        <dbReference type="EMBL" id="OHB08183.1"/>
    </source>
</evidence>
<dbReference type="EMBL" id="MHWM01000030">
    <property type="protein sequence ID" value="OHB08183.1"/>
    <property type="molecule type" value="Genomic_DNA"/>
</dbReference>
<comment type="caution">
    <text evidence="2">The sequence shown here is derived from an EMBL/GenBank/DDBJ whole genome shotgun (WGS) entry which is preliminary data.</text>
</comment>
<dbReference type="Pfam" id="PF01797">
    <property type="entry name" value="Y1_Tnp"/>
    <property type="match status" value="1"/>
</dbReference>
<dbReference type="PANTHER" id="PTHR34322:SF2">
    <property type="entry name" value="TRANSPOSASE IS200-LIKE DOMAIN-CONTAINING PROTEIN"/>
    <property type="match status" value="1"/>
</dbReference>
<proteinExistence type="predicted"/>
<dbReference type="GO" id="GO:0003677">
    <property type="term" value="F:DNA binding"/>
    <property type="evidence" value="ECO:0007669"/>
    <property type="project" value="InterPro"/>
</dbReference>
<organism evidence="2 3">
    <name type="scientific">Candidatus Zambryskibacteria bacterium RIFCSPLOWO2_02_FULL_39_14</name>
    <dbReference type="NCBI Taxonomy" id="1802769"/>
    <lineage>
        <taxon>Bacteria</taxon>
        <taxon>Candidatus Zambryskiibacteriota</taxon>
    </lineage>
</organism>
<dbReference type="GO" id="GO:0006313">
    <property type="term" value="P:DNA transposition"/>
    <property type="evidence" value="ECO:0007669"/>
    <property type="project" value="InterPro"/>
</dbReference>
<dbReference type="SMART" id="SM01321">
    <property type="entry name" value="Y1_Tnp"/>
    <property type="match status" value="1"/>
</dbReference>
<dbReference type="Proteomes" id="UP000177096">
    <property type="component" value="Unassembled WGS sequence"/>
</dbReference>
<dbReference type="InterPro" id="IPR036515">
    <property type="entry name" value="Transposase_17_sf"/>
</dbReference>
<dbReference type="PANTHER" id="PTHR34322">
    <property type="entry name" value="TRANSPOSASE, Y1_TNP DOMAIN-CONTAINING"/>
    <property type="match status" value="1"/>
</dbReference>
<dbReference type="GO" id="GO:0004803">
    <property type="term" value="F:transposase activity"/>
    <property type="evidence" value="ECO:0007669"/>
    <property type="project" value="InterPro"/>
</dbReference>
<feature type="domain" description="Transposase IS200-like" evidence="1">
    <location>
        <begin position="9"/>
        <end position="143"/>
    </location>
</feature>
<sequence length="213" mass="25638">MSIRTVNFVPNEFYHIYNRGNNKNLIFHDNSDYHRLLKLLYTANSMKNLVIRDFSKTIYQLERGERLVSIGAYCFMPNHFHLLLTPTKNGNITKFMHKLCTSYSMYYNNKYMRTGKLFEDKFKSEHADSDRYLKYLFSYIHLNPLKIIDKDWKNKNIKKLGVDFLSNYKFSSYIDYLGKDRDDKIILNRVDFPNYFPTEHSFKTEIIDWLQPA</sequence>
<dbReference type="SUPFAM" id="SSF143422">
    <property type="entry name" value="Transposase IS200-like"/>
    <property type="match status" value="1"/>
</dbReference>
<dbReference type="AlphaFoldDB" id="A0A1G2UFH4"/>
<protein>
    <recommendedName>
        <fullName evidence="1">Transposase IS200-like domain-containing protein</fullName>
    </recommendedName>
</protein>
<accession>A0A1G2UFH4</accession>
<evidence type="ECO:0000259" key="1">
    <source>
        <dbReference type="SMART" id="SM01321"/>
    </source>
</evidence>
<evidence type="ECO:0000313" key="3">
    <source>
        <dbReference type="Proteomes" id="UP000177096"/>
    </source>
</evidence>
<dbReference type="Gene3D" id="3.30.70.1290">
    <property type="entry name" value="Transposase IS200-like"/>
    <property type="match status" value="1"/>
</dbReference>
<dbReference type="InterPro" id="IPR002686">
    <property type="entry name" value="Transposase_17"/>
</dbReference>
<reference evidence="2 3" key="1">
    <citation type="journal article" date="2016" name="Nat. Commun.">
        <title>Thousands of microbial genomes shed light on interconnected biogeochemical processes in an aquifer system.</title>
        <authorList>
            <person name="Anantharaman K."/>
            <person name="Brown C.T."/>
            <person name="Hug L.A."/>
            <person name="Sharon I."/>
            <person name="Castelle C.J."/>
            <person name="Probst A.J."/>
            <person name="Thomas B.C."/>
            <person name="Singh A."/>
            <person name="Wilkins M.J."/>
            <person name="Karaoz U."/>
            <person name="Brodie E.L."/>
            <person name="Williams K.H."/>
            <person name="Hubbard S.S."/>
            <person name="Banfield J.F."/>
        </authorList>
    </citation>
    <scope>NUCLEOTIDE SEQUENCE [LARGE SCALE GENOMIC DNA]</scope>
</reference>
<gene>
    <name evidence="2" type="ORF">A3I86_00545</name>
</gene>